<dbReference type="Gene3D" id="3.30.530.20">
    <property type="match status" value="1"/>
</dbReference>
<dbReference type="InterPro" id="IPR055261">
    <property type="entry name" value="PI_transfer_N"/>
</dbReference>
<sequence>MLIKEYRIPLPLSVEEYKVAQLYMIAKKSKEESQGTGSGVEIIVNEPYDNGPGGSGQYTSKIYHVGYHLPGWLKALLPKSVQTVGEEAWNAYPYTKTRYTCPFVEKFFIEIETKYFDDCGERENVFELNNSELRSRIVDVIDIVKDQLYSSDYKKEEDPKYYVSEKTKRGPLGENWVEEHWNSMNNNHNKSKNKCIMCAYKLVRVEFKYWGMQTKIEKFIHEGALRKIMVRAHKQAWTWQDEWVGLTMADIRQIEKETQEYLKSRMAANTDNSSASESIDGQQNLNTSPSGQEIDLNVIDKDNDTYVDISSMEVPKSKNSSSHPSISSKQSISRDQEVLGDGRRKLWSRSNSKAGLPSPGECVCSN</sequence>
<dbReference type="GO" id="GO:0035091">
    <property type="term" value="F:phosphatidylinositol binding"/>
    <property type="evidence" value="ECO:0007669"/>
    <property type="project" value="TreeGrafter"/>
</dbReference>
<dbReference type="InterPro" id="IPR023393">
    <property type="entry name" value="START-like_dom_sf"/>
</dbReference>
<dbReference type="GO" id="GO:0008526">
    <property type="term" value="F:phosphatidylinositol transfer activity"/>
    <property type="evidence" value="ECO:0007669"/>
    <property type="project" value="TreeGrafter"/>
</dbReference>
<dbReference type="FunFam" id="3.30.530.20:FF:000001">
    <property type="entry name" value="Phosphatidylinositol transfer protein membrane associated 2"/>
    <property type="match status" value="1"/>
</dbReference>
<dbReference type="GO" id="GO:0005737">
    <property type="term" value="C:cytoplasm"/>
    <property type="evidence" value="ECO:0007669"/>
    <property type="project" value="TreeGrafter"/>
</dbReference>
<dbReference type="PANTHER" id="PTHR10658:SF81">
    <property type="entry name" value="PROTEIN RETINAL DEGENERATION B"/>
    <property type="match status" value="1"/>
</dbReference>
<evidence type="ECO:0000256" key="1">
    <source>
        <dbReference type="SAM" id="MobiDB-lite"/>
    </source>
</evidence>
<dbReference type="SUPFAM" id="SSF55961">
    <property type="entry name" value="Bet v1-like"/>
    <property type="match status" value="1"/>
</dbReference>
<feature type="region of interest" description="Disordered" evidence="1">
    <location>
        <begin position="312"/>
        <end position="366"/>
    </location>
</feature>
<proteinExistence type="predicted"/>
<feature type="compositionally biased region" description="Basic and acidic residues" evidence="1">
    <location>
        <begin position="332"/>
        <end position="344"/>
    </location>
</feature>
<name>A0A7R9Q3H2_9ACAR</name>
<dbReference type="PRINTS" id="PR00391">
    <property type="entry name" value="PITRANSFER"/>
</dbReference>
<feature type="compositionally biased region" description="Polar residues" evidence="1">
    <location>
        <begin position="268"/>
        <end position="291"/>
    </location>
</feature>
<dbReference type="EMBL" id="CAJPIZ010007737">
    <property type="protein sequence ID" value="CAG2110544.1"/>
    <property type="molecule type" value="Genomic_DNA"/>
</dbReference>
<dbReference type="OrthoDB" id="18453at2759"/>
<keyword evidence="4" id="KW-1185">Reference proteome</keyword>
<dbReference type="GO" id="GO:0008525">
    <property type="term" value="F:phosphatidylcholine transporter activity"/>
    <property type="evidence" value="ECO:0007669"/>
    <property type="project" value="TreeGrafter"/>
</dbReference>
<reference evidence="3" key="1">
    <citation type="submission" date="2020-11" db="EMBL/GenBank/DDBJ databases">
        <authorList>
            <person name="Tran Van P."/>
        </authorList>
    </citation>
    <scope>NUCLEOTIDE SEQUENCE</scope>
</reference>
<evidence type="ECO:0000313" key="3">
    <source>
        <dbReference type="EMBL" id="CAD7630114.1"/>
    </source>
</evidence>
<protein>
    <recommendedName>
        <fullName evidence="2">Phosphatidylinositol transfer protein N-terminal domain-containing protein</fullName>
    </recommendedName>
</protein>
<feature type="domain" description="Phosphatidylinositol transfer protein N-terminal" evidence="2">
    <location>
        <begin position="1"/>
        <end position="260"/>
    </location>
</feature>
<feature type="region of interest" description="Disordered" evidence="1">
    <location>
        <begin position="268"/>
        <end position="296"/>
    </location>
</feature>
<dbReference type="Proteomes" id="UP000759131">
    <property type="component" value="Unassembled WGS sequence"/>
</dbReference>
<dbReference type="GO" id="GO:0031210">
    <property type="term" value="F:phosphatidylcholine binding"/>
    <property type="evidence" value="ECO:0007669"/>
    <property type="project" value="TreeGrafter"/>
</dbReference>
<dbReference type="EMBL" id="OC862312">
    <property type="protein sequence ID" value="CAD7630114.1"/>
    <property type="molecule type" value="Genomic_DNA"/>
</dbReference>
<gene>
    <name evidence="3" type="ORF">OSB1V03_LOCUS10527</name>
</gene>
<dbReference type="AlphaFoldDB" id="A0A7R9Q3H2"/>
<dbReference type="PANTHER" id="PTHR10658">
    <property type="entry name" value="PHOSPHATIDYLINOSITOL TRANSFER PROTEIN"/>
    <property type="match status" value="1"/>
</dbReference>
<organism evidence="3">
    <name type="scientific">Medioppia subpectinata</name>
    <dbReference type="NCBI Taxonomy" id="1979941"/>
    <lineage>
        <taxon>Eukaryota</taxon>
        <taxon>Metazoa</taxon>
        <taxon>Ecdysozoa</taxon>
        <taxon>Arthropoda</taxon>
        <taxon>Chelicerata</taxon>
        <taxon>Arachnida</taxon>
        <taxon>Acari</taxon>
        <taxon>Acariformes</taxon>
        <taxon>Sarcoptiformes</taxon>
        <taxon>Oribatida</taxon>
        <taxon>Brachypylina</taxon>
        <taxon>Oppioidea</taxon>
        <taxon>Oppiidae</taxon>
        <taxon>Medioppia</taxon>
    </lineage>
</organism>
<evidence type="ECO:0000259" key="2">
    <source>
        <dbReference type="Pfam" id="PF02121"/>
    </source>
</evidence>
<dbReference type="InterPro" id="IPR001666">
    <property type="entry name" value="PI_transfer"/>
</dbReference>
<dbReference type="Pfam" id="PF02121">
    <property type="entry name" value="IP_trans"/>
    <property type="match status" value="1"/>
</dbReference>
<feature type="compositionally biased region" description="Low complexity" evidence="1">
    <location>
        <begin position="317"/>
        <end position="331"/>
    </location>
</feature>
<accession>A0A7R9Q3H2</accession>
<evidence type="ECO:0000313" key="4">
    <source>
        <dbReference type="Proteomes" id="UP000759131"/>
    </source>
</evidence>